<dbReference type="Proteomes" id="UP000095705">
    <property type="component" value="Unassembled WGS sequence"/>
</dbReference>
<protein>
    <submittedName>
        <fullName evidence="2">Uncharacterized protein</fullName>
    </submittedName>
</protein>
<keyword evidence="1" id="KW-0812">Transmembrane</keyword>
<evidence type="ECO:0000313" key="2">
    <source>
        <dbReference type="EMBL" id="OEJ30369.1"/>
    </source>
</evidence>
<keyword evidence="3" id="KW-1185">Reference proteome</keyword>
<proteinExistence type="predicted"/>
<keyword evidence="1" id="KW-0472">Membrane</keyword>
<reference evidence="2 3" key="1">
    <citation type="submission" date="2016-08" db="EMBL/GenBank/DDBJ databases">
        <title>The complete genome of Streptomyces subrutilus 10-1-1.</title>
        <authorList>
            <person name="Chen X."/>
        </authorList>
    </citation>
    <scope>NUCLEOTIDE SEQUENCE [LARGE SCALE GENOMIC DNA]</scope>
    <source>
        <strain evidence="2 3">10-1-1</strain>
    </source>
</reference>
<accession>A0A1E5PLC2</accession>
<dbReference type="AlphaFoldDB" id="A0A1E5PLC2"/>
<feature type="transmembrane region" description="Helical" evidence="1">
    <location>
        <begin position="56"/>
        <end position="73"/>
    </location>
</feature>
<dbReference type="OrthoDB" id="3872738at2"/>
<organism evidence="2 3">
    <name type="scientific">Streptomyces subrutilus</name>
    <dbReference type="NCBI Taxonomy" id="36818"/>
    <lineage>
        <taxon>Bacteria</taxon>
        <taxon>Bacillati</taxon>
        <taxon>Actinomycetota</taxon>
        <taxon>Actinomycetes</taxon>
        <taxon>Kitasatosporales</taxon>
        <taxon>Streptomycetaceae</taxon>
        <taxon>Streptomyces</taxon>
    </lineage>
</organism>
<sequence length="75" mass="8436">MANRFWCGECGFKTPWVDTSEGLLRQLEHYARRHPGTTPAGQVETRRRGPGARHGWLLLTAGALILLTVVAAWRH</sequence>
<evidence type="ECO:0000256" key="1">
    <source>
        <dbReference type="SAM" id="Phobius"/>
    </source>
</evidence>
<dbReference type="RefSeq" id="WP_069918513.1">
    <property type="nucleotide sequence ID" value="NZ_MEHK01000001.1"/>
</dbReference>
<name>A0A1E5PLC2_9ACTN</name>
<evidence type="ECO:0000313" key="3">
    <source>
        <dbReference type="Proteomes" id="UP000095705"/>
    </source>
</evidence>
<keyword evidence="1" id="KW-1133">Transmembrane helix</keyword>
<dbReference type="EMBL" id="MEHK01000001">
    <property type="protein sequence ID" value="OEJ30369.1"/>
    <property type="molecule type" value="Genomic_DNA"/>
</dbReference>
<comment type="caution">
    <text evidence="2">The sequence shown here is derived from an EMBL/GenBank/DDBJ whole genome shotgun (WGS) entry which is preliminary data.</text>
</comment>
<gene>
    <name evidence="2" type="ORF">BGK67_02480</name>
</gene>
<dbReference type="STRING" id="36818.BGK67_02480"/>